<dbReference type="InterPro" id="IPR043128">
    <property type="entry name" value="Rev_trsase/Diguanyl_cyclase"/>
</dbReference>
<dbReference type="eggNOG" id="COG5001">
    <property type="taxonomic scope" value="Bacteria"/>
</dbReference>
<dbReference type="PROSITE" id="PS50113">
    <property type="entry name" value="PAC"/>
    <property type="match status" value="2"/>
</dbReference>
<dbReference type="OrthoDB" id="8553030at2"/>
<evidence type="ECO:0000256" key="1">
    <source>
        <dbReference type="ARBA" id="ARBA00004370"/>
    </source>
</evidence>
<accession>M7NXK5</accession>
<feature type="domain" description="PAC" evidence="8">
    <location>
        <begin position="725"/>
        <end position="777"/>
    </location>
</feature>
<dbReference type="Gene3D" id="3.30.70.270">
    <property type="match status" value="1"/>
</dbReference>
<dbReference type="SMART" id="SM00086">
    <property type="entry name" value="PAC"/>
    <property type="match status" value="3"/>
</dbReference>
<dbReference type="CDD" id="cd01949">
    <property type="entry name" value="GGDEF"/>
    <property type="match status" value="1"/>
</dbReference>
<dbReference type="SUPFAM" id="SSF55781">
    <property type="entry name" value="GAF domain-like"/>
    <property type="match status" value="1"/>
</dbReference>
<comment type="caution">
    <text evidence="11">The sequence shown here is derived from an EMBL/GenBank/DDBJ whole genome shotgun (WGS) entry which is preliminary data.</text>
</comment>
<keyword evidence="3 6" id="KW-1133">Transmembrane helix</keyword>
<feature type="transmembrane region" description="Helical" evidence="6">
    <location>
        <begin position="20"/>
        <end position="39"/>
    </location>
</feature>
<dbReference type="Gene3D" id="3.30.450.20">
    <property type="entry name" value="PAS domain"/>
    <property type="match status" value="4"/>
</dbReference>
<dbReference type="Pfam" id="PF13185">
    <property type="entry name" value="GAF_2"/>
    <property type="match status" value="1"/>
</dbReference>
<evidence type="ECO:0000256" key="5">
    <source>
        <dbReference type="SAM" id="Coils"/>
    </source>
</evidence>
<keyword evidence="5" id="KW-0175">Coiled coil</keyword>
<dbReference type="Gene3D" id="3.30.450.40">
    <property type="match status" value="1"/>
</dbReference>
<evidence type="ECO:0000259" key="10">
    <source>
        <dbReference type="PROSITE" id="PS50887"/>
    </source>
</evidence>
<comment type="subcellular location">
    <subcellularLocation>
        <location evidence="1">Membrane</location>
    </subcellularLocation>
</comment>
<dbReference type="Pfam" id="PF08448">
    <property type="entry name" value="PAS_4"/>
    <property type="match status" value="1"/>
</dbReference>
<keyword evidence="12" id="KW-1185">Reference proteome</keyword>
<evidence type="ECO:0000313" key="12">
    <source>
        <dbReference type="Proteomes" id="UP000012019"/>
    </source>
</evidence>
<dbReference type="Pfam" id="PF13188">
    <property type="entry name" value="PAS_8"/>
    <property type="match status" value="1"/>
</dbReference>
<dbReference type="NCBIfam" id="TIGR00229">
    <property type="entry name" value="sensory_box"/>
    <property type="match status" value="4"/>
</dbReference>
<dbReference type="InterPro" id="IPR000014">
    <property type="entry name" value="PAS"/>
</dbReference>
<dbReference type="SMART" id="SM01079">
    <property type="entry name" value="CHASE"/>
    <property type="match status" value="1"/>
</dbReference>
<reference evidence="11 12" key="1">
    <citation type="journal article" date="2013" name="Genome Announc.">
        <title>Draft Genome Sequence of Methylophaga lonarensis MPLT, a Haloalkaliphilic (Non-Methane-Utilizing) Methylotroph.</title>
        <authorList>
            <person name="Shetty S.A."/>
            <person name="Marathe N.P."/>
            <person name="Munot H."/>
            <person name="Antony C.P."/>
            <person name="Dhotre D.P."/>
            <person name="Murrell J.C."/>
            <person name="Shouche Y.S."/>
        </authorList>
    </citation>
    <scope>NUCLEOTIDE SEQUENCE [LARGE SCALE GENOMIC DNA]</scope>
    <source>
        <strain evidence="11 12">MPL</strain>
    </source>
</reference>
<dbReference type="InterPro" id="IPR000160">
    <property type="entry name" value="GGDEF_dom"/>
</dbReference>
<evidence type="ECO:0000259" key="8">
    <source>
        <dbReference type="PROSITE" id="PS50113"/>
    </source>
</evidence>
<organism evidence="11 12">
    <name type="scientific">Methylophaga lonarensis MPL</name>
    <dbReference type="NCBI Taxonomy" id="1286106"/>
    <lineage>
        <taxon>Bacteria</taxon>
        <taxon>Pseudomonadati</taxon>
        <taxon>Pseudomonadota</taxon>
        <taxon>Gammaproteobacteria</taxon>
        <taxon>Thiotrichales</taxon>
        <taxon>Piscirickettsiaceae</taxon>
        <taxon>Methylophaga</taxon>
    </lineage>
</organism>
<keyword evidence="4 6" id="KW-0472">Membrane</keyword>
<dbReference type="SMART" id="SM00267">
    <property type="entry name" value="GGDEF"/>
    <property type="match status" value="1"/>
</dbReference>
<dbReference type="AlphaFoldDB" id="M7NXK5"/>
<dbReference type="SMART" id="SM00091">
    <property type="entry name" value="PAS"/>
    <property type="match status" value="4"/>
</dbReference>
<dbReference type="InterPro" id="IPR003018">
    <property type="entry name" value="GAF"/>
</dbReference>
<evidence type="ECO:0000259" key="7">
    <source>
        <dbReference type="PROSITE" id="PS50112"/>
    </source>
</evidence>
<dbReference type="Pfam" id="PF13426">
    <property type="entry name" value="PAS_9"/>
    <property type="match status" value="1"/>
</dbReference>
<dbReference type="InterPro" id="IPR013767">
    <property type="entry name" value="PAS_fold"/>
</dbReference>
<feature type="domain" description="GGDEF" evidence="10">
    <location>
        <begin position="1059"/>
        <end position="1128"/>
    </location>
</feature>
<gene>
    <name evidence="11" type="ORF">MPL1_13108</name>
</gene>
<dbReference type="Pfam" id="PF00990">
    <property type="entry name" value="GGDEF"/>
    <property type="match status" value="1"/>
</dbReference>
<dbReference type="PATRIC" id="fig|1286106.3.peg.2613"/>
<dbReference type="GO" id="GO:0003824">
    <property type="term" value="F:catalytic activity"/>
    <property type="evidence" value="ECO:0007669"/>
    <property type="project" value="UniProtKB-ARBA"/>
</dbReference>
<dbReference type="InterPro" id="IPR006189">
    <property type="entry name" value="CHASE_dom"/>
</dbReference>
<dbReference type="SUPFAM" id="SSF55073">
    <property type="entry name" value="Nucleotide cyclase"/>
    <property type="match status" value="1"/>
</dbReference>
<evidence type="ECO:0000256" key="4">
    <source>
        <dbReference type="ARBA" id="ARBA00023136"/>
    </source>
</evidence>
<dbReference type="NCBIfam" id="TIGR00254">
    <property type="entry name" value="GGDEF"/>
    <property type="match status" value="1"/>
</dbReference>
<name>M7NXK5_9GAMM</name>
<dbReference type="PANTHER" id="PTHR44757">
    <property type="entry name" value="DIGUANYLATE CYCLASE DGCP"/>
    <property type="match status" value="1"/>
</dbReference>
<feature type="transmembrane region" description="Helical" evidence="6">
    <location>
        <begin position="323"/>
        <end position="346"/>
    </location>
</feature>
<dbReference type="eggNOG" id="COG3850">
    <property type="taxonomic scope" value="Bacteria"/>
</dbReference>
<dbReference type="STRING" id="1286106.MPL1_13108"/>
<dbReference type="Gene3D" id="3.30.450.350">
    <property type="entry name" value="CHASE domain"/>
    <property type="match status" value="1"/>
</dbReference>
<dbReference type="EMBL" id="APHR01000086">
    <property type="protein sequence ID" value="EMR11916.1"/>
    <property type="molecule type" value="Genomic_DNA"/>
</dbReference>
<dbReference type="PANTHER" id="PTHR44757:SF2">
    <property type="entry name" value="BIOFILM ARCHITECTURE MAINTENANCE PROTEIN MBAA"/>
    <property type="match status" value="1"/>
</dbReference>
<dbReference type="InterPro" id="IPR035965">
    <property type="entry name" value="PAS-like_dom_sf"/>
</dbReference>
<evidence type="ECO:0000313" key="11">
    <source>
        <dbReference type="EMBL" id="EMR11916.1"/>
    </source>
</evidence>
<evidence type="ECO:0000259" key="9">
    <source>
        <dbReference type="PROSITE" id="PS50839"/>
    </source>
</evidence>
<dbReference type="InterPro" id="IPR001610">
    <property type="entry name" value="PAC"/>
</dbReference>
<feature type="domain" description="CHASE" evidence="9">
    <location>
        <begin position="86"/>
        <end position="307"/>
    </location>
</feature>
<dbReference type="GO" id="GO:0006355">
    <property type="term" value="P:regulation of DNA-templated transcription"/>
    <property type="evidence" value="ECO:0007669"/>
    <property type="project" value="InterPro"/>
</dbReference>
<dbReference type="GO" id="GO:0007165">
    <property type="term" value="P:signal transduction"/>
    <property type="evidence" value="ECO:0007669"/>
    <property type="project" value="UniProtKB-ARBA"/>
</dbReference>
<evidence type="ECO:0000256" key="3">
    <source>
        <dbReference type="ARBA" id="ARBA00022989"/>
    </source>
</evidence>
<proteinExistence type="predicted"/>
<evidence type="ECO:0000256" key="2">
    <source>
        <dbReference type="ARBA" id="ARBA00022692"/>
    </source>
</evidence>
<feature type="domain" description="PAC" evidence="8">
    <location>
        <begin position="975"/>
        <end position="1027"/>
    </location>
</feature>
<evidence type="ECO:0000256" key="6">
    <source>
        <dbReference type="SAM" id="Phobius"/>
    </source>
</evidence>
<dbReference type="InterPro" id="IPR013656">
    <property type="entry name" value="PAS_4"/>
</dbReference>
<dbReference type="InterPro" id="IPR042240">
    <property type="entry name" value="CHASE_sf"/>
</dbReference>
<dbReference type="PROSITE" id="PS50887">
    <property type="entry name" value="GGDEF"/>
    <property type="match status" value="1"/>
</dbReference>
<dbReference type="Pfam" id="PF00989">
    <property type="entry name" value="PAS"/>
    <property type="match status" value="1"/>
</dbReference>
<protein>
    <submittedName>
        <fullName evidence="11">PAS/PAC and Chase sensor-containing diguanylate cyclase/phosphodiesterase</fullName>
    </submittedName>
</protein>
<dbReference type="PROSITE" id="PS50839">
    <property type="entry name" value="CHASE"/>
    <property type="match status" value="1"/>
</dbReference>
<dbReference type="InterPro" id="IPR052155">
    <property type="entry name" value="Biofilm_reg_signaling"/>
</dbReference>
<dbReference type="SUPFAM" id="SSF55785">
    <property type="entry name" value="PYP-like sensor domain (PAS domain)"/>
    <property type="match status" value="4"/>
</dbReference>
<dbReference type="Pfam" id="PF03924">
    <property type="entry name" value="CHASE"/>
    <property type="match status" value="1"/>
</dbReference>
<dbReference type="InterPro" id="IPR029016">
    <property type="entry name" value="GAF-like_dom_sf"/>
</dbReference>
<dbReference type="eggNOG" id="COG3614">
    <property type="taxonomic scope" value="Bacteria"/>
</dbReference>
<keyword evidence="2 6" id="KW-0812">Transmembrane</keyword>
<dbReference type="PROSITE" id="PS50112">
    <property type="entry name" value="PAS"/>
    <property type="match status" value="3"/>
</dbReference>
<dbReference type="InterPro" id="IPR029787">
    <property type="entry name" value="Nucleotide_cyclase"/>
</dbReference>
<dbReference type="Proteomes" id="UP000012019">
    <property type="component" value="Unassembled WGS sequence"/>
</dbReference>
<feature type="coiled-coil region" evidence="5">
    <location>
        <begin position="632"/>
        <end position="661"/>
    </location>
</feature>
<feature type="domain" description="PAS" evidence="7">
    <location>
        <begin position="651"/>
        <end position="721"/>
    </location>
</feature>
<dbReference type="InterPro" id="IPR000700">
    <property type="entry name" value="PAS-assoc_C"/>
</dbReference>
<feature type="domain" description="PAS" evidence="7">
    <location>
        <begin position="902"/>
        <end position="947"/>
    </location>
</feature>
<dbReference type="GO" id="GO:0016020">
    <property type="term" value="C:membrane"/>
    <property type="evidence" value="ECO:0007669"/>
    <property type="project" value="UniProtKB-SubCell"/>
</dbReference>
<dbReference type="RefSeq" id="WP_009727556.1">
    <property type="nucleotide sequence ID" value="NZ_APHR01000086.1"/>
</dbReference>
<feature type="domain" description="PAS" evidence="7">
    <location>
        <begin position="778"/>
        <end position="833"/>
    </location>
</feature>
<sequence length="1128" mass="127830">MVKTGRHLTLISKLIQHRFLPTVFAMIVLAVGLLISVVLSQQIRAQQNEQITAALEFSADSTLKNIQSLLETYTVVMHGVQGYFRGSEYIDFDEFAEYVGSLQVEDKLPGVQAINLAIKIRDQDKHEHHDEIRYWFPDYNIHPEGRRESYVPIVRTEPLNEENLKVLGLDLLTVPTAWHAMQRARDTGTVAITAPLSLVQDDQLQDLPAFVMYLPIYDKGTDPQTIEERQAAIVGWVDVPFRMLDLVSSLVGEIDPMIDLEIYDISTPNVPLLMYDSDELNYRDRVNAGYFQTQRVLAFGGREWALHSSSTKAFEQRIVNRNLVLIIFAISLLLTITLAWLVWLLITQKQQAEVWFEKLFQQIAEGIVVIDNKHQIVEMNPAARQIFSVHEKAQSFPMLNQWFRHDAAMMTALNDVRKGIPITIETSVASNGTMLPLNVQMQPLDDGYYFLTIVDLTEQKEKTRRIERLTHIYQALSETNQAIVRMDDTRELLPLVCRCAVQFGEMQLAWIGKMSDDGKQVEHVCCAASGCSNDDEACDLLPAGLTGSDGLTADVCKQGRAIVINDFLADSSVRHWHEVARQNGWGSAAAFPIFRAGKPYAVLTVFHPEKNAFNQEVLALLTEMTSDISFALDNHDRNVRREQAEKALAESEATLSTILENVSACIYMKDLNGRYVYANRQLLKLWNTESDKVTGKTDEAFFNWKSVARLRANDRLVLDKGQSVSCEEICTITHSGDTVDFWSVKLPLKDESGRIYGLCGISTDITEVKRAERALQDSEARYRLIYAANPIPMWVYDLQTLQFMTVNDAAVIQYGYSKEEFLTMSIADLHPDSVLEDLYKCIAETRAGGDDYYNEAGVWPHKKKDGTQIWVEITAHTLIFEGRSAEIILAHDVSDRVEAENTLRLNAQVFEASREGILITDPEQRIVSVNRAYQQMTGHDKKYLLGRKPMVFSSTKFNRKQREAVLQQLEISGYWVGEIDNERANGEHYPEWVSVSVTRNSSGQITHYVLILTDLTERKAAEAKIQFLTHFDSLTQLPNMAMLRERAEQILGQLDKQSQPASLLFVDLDRFKFVNDSLGPSFGDEFLKQLAQRITASVIRNAMVCRQGGDEFIILVPDSDTENAAHMP</sequence>
<dbReference type="CDD" id="cd00130">
    <property type="entry name" value="PAS"/>
    <property type="match status" value="2"/>
</dbReference>